<keyword evidence="2" id="KW-1185">Reference proteome</keyword>
<organism evidence="1 2">
    <name type="scientific">Dokdonia ponticola</name>
    <dbReference type="NCBI Taxonomy" id="2041041"/>
    <lineage>
        <taxon>Bacteria</taxon>
        <taxon>Pseudomonadati</taxon>
        <taxon>Bacteroidota</taxon>
        <taxon>Flavobacteriia</taxon>
        <taxon>Flavobacteriales</taxon>
        <taxon>Flavobacteriaceae</taxon>
        <taxon>Dokdonia</taxon>
    </lineage>
</organism>
<evidence type="ECO:0008006" key="3">
    <source>
        <dbReference type="Google" id="ProtNLM"/>
    </source>
</evidence>
<dbReference type="Proteomes" id="UP001596043">
    <property type="component" value="Unassembled WGS sequence"/>
</dbReference>
<comment type="caution">
    <text evidence="1">The sequence shown here is derived from an EMBL/GenBank/DDBJ whole genome shotgun (WGS) entry which is preliminary data.</text>
</comment>
<evidence type="ECO:0000313" key="2">
    <source>
        <dbReference type="Proteomes" id="UP001596043"/>
    </source>
</evidence>
<evidence type="ECO:0000313" key="1">
    <source>
        <dbReference type="EMBL" id="MFC4635872.1"/>
    </source>
</evidence>
<sequence length="81" mass="8658">MKKSKKILSLNKLVISKLNNPLSIIGGTGEIIIDDGGIAATRHTKNPDICPTGTATCPETLYFSCKSCFPCNTQINTEQGC</sequence>
<name>A0ABV9I0C9_9FLAO</name>
<proteinExistence type="predicted"/>
<protein>
    <recommendedName>
        <fullName evidence="3">Bacteriocin</fullName>
    </recommendedName>
</protein>
<gene>
    <name evidence="1" type="ORF">ACFO3O_18320</name>
</gene>
<dbReference type="EMBL" id="JBHSFV010000013">
    <property type="protein sequence ID" value="MFC4635872.1"/>
    <property type="molecule type" value="Genomic_DNA"/>
</dbReference>
<reference evidence="2" key="1">
    <citation type="journal article" date="2019" name="Int. J. Syst. Evol. Microbiol.">
        <title>The Global Catalogue of Microorganisms (GCM) 10K type strain sequencing project: providing services to taxonomists for standard genome sequencing and annotation.</title>
        <authorList>
            <consortium name="The Broad Institute Genomics Platform"/>
            <consortium name="The Broad Institute Genome Sequencing Center for Infectious Disease"/>
            <person name="Wu L."/>
            <person name="Ma J."/>
        </authorList>
    </citation>
    <scope>NUCLEOTIDE SEQUENCE [LARGE SCALE GENOMIC DNA]</scope>
    <source>
        <strain evidence="2">YJ-61-S</strain>
    </source>
</reference>
<accession>A0ABV9I0C9</accession>
<dbReference type="RefSeq" id="WP_379981520.1">
    <property type="nucleotide sequence ID" value="NZ_JBHSFV010000013.1"/>
</dbReference>